<accession>A0A8H4Z6H1</accession>
<dbReference type="AlphaFoldDB" id="A0A8H4Z6H1"/>
<gene>
    <name evidence="1" type="ORF">FOXYS1_15436</name>
</gene>
<comment type="caution">
    <text evidence="1">The sequence shown here is derived from an EMBL/GenBank/DDBJ whole genome shotgun (WGS) entry which is preliminary data.</text>
</comment>
<dbReference type="Proteomes" id="UP000558688">
    <property type="component" value="Unassembled WGS sequence"/>
</dbReference>
<reference evidence="1" key="1">
    <citation type="submission" date="2020-02" db="EMBL/GenBank/DDBJ databases">
        <title>Identification and distribution of gene clusters putatively required for synthesis of sphingolipid metabolism inhibitors in phylogenetically diverse species of the filamentous fungus Fusarium.</title>
        <authorList>
            <person name="Kim H.-S."/>
            <person name="Busman M."/>
            <person name="Brown D.W."/>
            <person name="Divon H."/>
            <person name="Uhlig S."/>
            <person name="Proctor R.H."/>
        </authorList>
    </citation>
    <scope>NUCLEOTIDE SEQUENCE [LARGE SCALE GENOMIC DNA]</scope>
    <source>
        <strain evidence="1">NRRL 39464</strain>
    </source>
</reference>
<proteinExistence type="predicted"/>
<feature type="non-terminal residue" evidence="1">
    <location>
        <position position="1"/>
    </location>
</feature>
<organism evidence="1 2">
    <name type="scientific">Fusarium oxysporum</name>
    <name type="common">Fusarium vascular wilt</name>
    <dbReference type="NCBI Taxonomy" id="5507"/>
    <lineage>
        <taxon>Eukaryota</taxon>
        <taxon>Fungi</taxon>
        <taxon>Dikarya</taxon>
        <taxon>Ascomycota</taxon>
        <taxon>Pezizomycotina</taxon>
        <taxon>Sordariomycetes</taxon>
        <taxon>Hypocreomycetidae</taxon>
        <taxon>Hypocreales</taxon>
        <taxon>Nectriaceae</taxon>
        <taxon>Fusarium</taxon>
        <taxon>Fusarium oxysporum species complex</taxon>
    </lineage>
</organism>
<protein>
    <submittedName>
        <fullName evidence="1">Uncharacterized protein</fullName>
    </submittedName>
</protein>
<evidence type="ECO:0000313" key="1">
    <source>
        <dbReference type="EMBL" id="KAF5240668.1"/>
    </source>
</evidence>
<evidence type="ECO:0000313" key="2">
    <source>
        <dbReference type="Proteomes" id="UP000558688"/>
    </source>
</evidence>
<name>A0A8H4Z6H1_FUSOX</name>
<sequence>MSPEEPPEGLTSFEDRDLRPGELLRWVYDTLPGVLLEDSATDRSAMERNDEEDFKKEVYKGFVGFEAKFSSTSGMHNFERVGDLNVGWSIEKEHVNEDIDIAVIAKRNTGVEPLDKQQNLRHDELLYRHLASHICTAERHQVLLQLPSPDSNTWHIRMPRCSHNMGTGSCYNSKHWWQETQIISVTIDNTLVSAKNGPRVPNDDRLDLCAENAAHLKRKKKQLHLLCNHSRISLHKDQSNTFFDSKKAQSWSNVKPLDDTLINFKRVDTQNP</sequence>
<dbReference type="EMBL" id="JAAFOW010004080">
    <property type="protein sequence ID" value="KAF5240668.1"/>
    <property type="molecule type" value="Genomic_DNA"/>
</dbReference>